<dbReference type="OrthoDB" id="3258243at2"/>
<dbReference type="Pfam" id="PF00356">
    <property type="entry name" value="LacI"/>
    <property type="match status" value="1"/>
</dbReference>
<dbReference type="CDD" id="cd06267">
    <property type="entry name" value="PBP1_LacI_sugar_binding-like"/>
    <property type="match status" value="1"/>
</dbReference>
<keyword evidence="3" id="KW-0804">Transcription</keyword>
<gene>
    <name evidence="6" type="ORF">SAMN04515671_2217</name>
</gene>
<dbReference type="PANTHER" id="PTHR30146:SF138">
    <property type="entry name" value="TRANSCRIPTIONAL REGULATORY PROTEIN"/>
    <property type="match status" value="1"/>
</dbReference>
<reference evidence="6 7" key="1">
    <citation type="submission" date="2016-10" db="EMBL/GenBank/DDBJ databases">
        <authorList>
            <person name="de Groot N.N."/>
        </authorList>
    </citation>
    <scope>NUCLEOTIDE SEQUENCE [LARGE SCALE GENOMIC DNA]</scope>
    <source>
        <strain evidence="7">P4-7,KCTC 19426,CECT 7604</strain>
    </source>
</reference>
<dbReference type="Gene3D" id="1.10.260.40">
    <property type="entry name" value="lambda repressor-like DNA-binding domains"/>
    <property type="match status" value="1"/>
</dbReference>
<dbReference type="Gene3D" id="3.40.50.2300">
    <property type="match status" value="2"/>
</dbReference>
<dbReference type="RefSeq" id="WP_090476000.1">
    <property type="nucleotide sequence ID" value="NZ_LT629710.1"/>
</dbReference>
<evidence type="ECO:0000313" key="7">
    <source>
        <dbReference type="Proteomes" id="UP000198741"/>
    </source>
</evidence>
<dbReference type="PANTHER" id="PTHR30146">
    <property type="entry name" value="LACI-RELATED TRANSCRIPTIONAL REPRESSOR"/>
    <property type="match status" value="1"/>
</dbReference>
<dbReference type="AlphaFoldDB" id="A0A1H0N5P5"/>
<protein>
    <submittedName>
        <fullName evidence="6">Transcriptional regulator, LacI family</fullName>
    </submittedName>
</protein>
<evidence type="ECO:0000256" key="1">
    <source>
        <dbReference type="ARBA" id="ARBA00023015"/>
    </source>
</evidence>
<feature type="region of interest" description="Disordered" evidence="4">
    <location>
        <begin position="1"/>
        <end position="23"/>
    </location>
</feature>
<dbReference type="CDD" id="cd01392">
    <property type="entry name" value="HTH_LacI"/>
    <property type="match status" value="1"/>
</dbReference>
<evidence type="ECO:0000256" key="2">
    <source>
        <dbReference type="ARBA" id="ARBA00023125"/>
    </source>
</evidence>
<dbReference type="SMART" id="SM00354">
    <property type="entry name" value="HTH_LACI"/>
    <property type="match status" value="1"/>
</dbReference>
<dbReference type="EMBL" id="LT629710">
    <property type="protein sequence ID" value="SDO88039.1"/>
    <property type="molecule type" value="Genomic_DNA"/>
</dbReference>
<dbReference type="Pfam" id="PF13377">
    <property type="entry name" value="Peripla_BP_3"/>
    <property type="match status" value="1"/>
</dbReference>
<keyword evidence="2" id="KW-0238">DNA-binding</keyword>
<evidence type="ECO:0000259" key="5">
    <source>
        <dbReference type="PROSITE" id="PS50932"/>
    </source>
</evidence>
<dbReference type="SUPFAM" id="SSF53822">
    <property type="entry name" value="Periplasmic binding protein-like I"/>
    <property type="match status" value="1"/>
</dbReference>
<dbReference type="InterPro" id="IPR028082">
    <property type="entry name" value="Peripla_BP_I"/>
</dbReference>
<dbReference type="InterPro" id="IPR046335">
    <property type="entry name" value="LacI/GalR-like_sensor"/>
</dbReference>
<dbReference type="InterPro" id="IPR000843">
    <property type="entry name" value="HTH_LacI"/>
</dbReference>
<evidence type="ECO:0000256" key="4">
    <source>
        <dbReference type="SAM" id="MobiDB-lite"/>
    </source>
</evidence>
<sequence>MKSDSPRTRADGPGDDGTDAPKSATIYDVARKAGVAASTVSRAFARPGRVNAVTAERIRGAAESLGYRANPLARALPTGRTSIIAFTISDVANPFYAEIIRGAQAAAAEAGFTMVLADGQESEVLEREALERVIPIVDGIVLATSRMSDAAIKVTARQKPMVVLNRSIPEVPSLTTDNQSGVRQVVEYLLGLGHRSVTYVAGPEASWADGARWRALLEVGAKLKVSTRRIGPFAPTVHGGREAATHLMSPLPSAVLAYNDQVAIGVINQLAEAGIVVPTAVSVIGFDDIFASSLITPALTTVAAPLQQMGVIAVRNLLAVINGAQPRAGGALVVPTHLIERGSAGPARHRKDKE</sequence>
<keyword evidence="1" id="KW-0805">Transcription regulation</keyword>
<accession>A0A1H0N5P5</accession>
<dbReference type="STRING" id="1090615.SAMN04515671_2217"/>
<dbReference type="InterPro" id="IPR010982">
    <property type="entry name" value="Lambda_DNA-bd_dom_sf"/>
</dbReference>
<dbReference type="GO" id="GO:0000976">
    <property type="term" value="F:transcription cis-regulatory region binding"/>
    <property type="evidence" value="ECO:0007669"/>
    <property type="project" value="TreeGrafter"/>
</dbReference>
<dbReference type="Proteomes" id="UP000198741">
    <property type="component" value="Chromosome I"/>
</dbReference>
<dbReference type="PROSITE" id="PS50932">
    <property type="entry name" value="HTH_LACI_2"/>
    <property type="match status" value="1"/>
</dbReference>
<feature type="domain" description="HTH lacI-type" evidence="5">
    <location>
        <begin position="24"/>
        <end position="78"/>
    </location>
</feature>
<evidence type="ECO:0000313" key="6">
    <source>
        <dbReference type="EMBL" id="SDO88039.1"/>
    </source>
</evidence>
<evidence type="ECO:0000256" key="3">
    <source>
        <dbReference type="ARBA" id="ARBA00023163"/>
    </source>
</evidence>
<feature type="compositionally biased region" description="Basic and acidic residues" evidence="4">
    <location>
        <begin position="1"/>
        <end position="12"/>
    </location>
</feature>
<proteinExistence type="predicted"/>
<keyword evidence="7" id="KW-1185">Reference proteome</keyword>
<dbReference type="SUPFAM" id="SSF47413">
    <property type="entry name" value="lambda repressor-like DNA-binding domains"/>
    <property type="match status" value="1"/>
</dbReference>
<name>A0A1H0N5P5_9ACTN</name>
<dbReference type="GO" id="GO:0003700">
    <property type="term" value="F:DNA-binding transcription factor activity"/>
    <property type="evidence" value="ECO:0007669"/>
    <property type="project" value="TreeGrafter"/>
</dbReference>
<organism evidence="6 7">
    <name type="scientific">Nakamurella panacisegetis</name>
    <dbReference type="NCBI Taxonomy" id="1090615"/>
    <lineage>
        <taxon>Bacteria</taxon>
        <taxon>Bacillati</taxon>
        <taxon>Actinomycetota</taxon>
        <taxon>Actinomycetes</taxon>
        <taxon>Nakamurellales</taxon>
        <taxon>Nakamurellaceae</taxon>
        <taxon>Nakamurella</taxon>
    </lineage>
</organism>